<evidence type="ECO:0000256" key="3">
    <source>
        <dbReference type="ARBA" id="ARBA00023163"/>
    </source>
</evidence>
<keyword evidence="9" id="KW-1185">Reference proteome</keyword>
<feature type="compositionally biased region" description="Basic residues" evidence="5">
    <location>
        <begin position="711"/>
        <end position="722"/>
    </location>
</feature>
<dbReference type="PANTHER" id="PTHR46621">
    <property type="entry name" value="SNRNA-ACTIVATING PROTEIN COMPLEX SUBUNIT 4"/>
    <property type="match status" value="1"/>
</dbReference>
<dbReference type="InterPro" id="IPR051575">
    <property type="entry name" value="Myb-like_DNA-bd"/>
</dbReference>
<proteinExistence type="predicted"/>
<dbReference type="CDD" id="cd00167">
    <property type="entry name" value="SANT"/>
    <property type="match status" value="4"/>
</dbReference>
<organism evidence="8 9">
    <name type="scientific">Coptis chinensis</name>
    <dbReference type="NCBI Taxonomy" id="261450"/>
    <lineage>
        <taxon>Eukaryota</taxon>
        <taxon>Viridiplantae</taxon>
        <taxon>Streptophyta</taxon>
        <taxon>Embryophyta</taxon>
        <taxon>Tracheophyta</taxon>
        <taxon>Spermatophyta</taxon>
        <taxon>Magnoliopsida</taxon>
        <taxon>Ranunculales</taxon>
        <taxon>Ranunculaceae</taxon>
        <taxon>Coptidoideae</taxon>
        <taxon>Coptis</taxon>
    </lineage>
</organism>
<dbReference type="Pfam" id="PF00249">
    <property type="entry name" value="Myb_DNA-binding"/>
    <property type="match status" value="4"/>
</dbReference>
<dbReference type="SMART" id="SM00717">
    <property type="entry name" value="SANT"/>
    <property type="match status" value="5"/>
</dbReference>
<dbReference type="GO" id="GO:0001006">
    <property type="term" value="F:RNA polymerase III type 3 promoter sequence-specific DNA binding"/>
    <property type="evidence" value="ECO:0007669"/>
    <property type="project" value="TreeGrafter"/>
</dbReference>
<accession>A0A835LDR1</accession>
<evidence type="ECO:0000313" key="9">
    <source>
        <dbReference type="Proteomes" id="UP000631114"/>
    </source>
</evidence>
<dbReference type="EMBL" id="JADFTS010000008">
    <property type="protein sequence ID" value="KAF9591758.1"/>
    <property type="molecule type" value="Genomic_DNA"/>
</dbReference>
<gene>
    <name evidence="8" type="ORF">IFM89_007088</name>
</gene>
<feature type="domain" description="Myb-like" evidence="6">
    <location>
        <begin position="605"/>
        <end position="655"/>
    </location>
</feature>
<feature type="compositionally biased region" description="Basic residues" evidence="5">
    <location>
        <begin position="737"/>
        <end position="749"/>
    </location>
</feature>
<feature type="compositionally biased region" description="Acidic residues" evidence="5">
    <location>
        <begin position="54"/>
        <end position="66"/>
    </location>
</feature>
<protein>
    <submittedName>
        <fullName evidence="8">Uncharacterized protein</fullName>
    </submittedName>
</protein>
<dbReference type="GO" id="GO:0042796">
    <property type="term" value="P:snRNA transcription by RNA polymerase III"/>
    <property type="evidence" value="ECO:0007669"/>
    <property type="project" value="TreeGrafter"/>
</dbReference>
<feature type="region of interest" description="Disordered" evidence="5">
    <location>
        <begin position="688"/>
        <end position="765"/>
    </location>
</feature>
<dbReference type="Proteomes" id="UP000631114">
    <property type="component" value="Unassembled WGS sequence"/>
</dbReference>
<dbReference type="GO" id="GO:0019185">
    <property type="term" value="C:snRNA-activating protein complex"/>
    <property type="evidence" value="ECO:0007669"/>
    <property type="project" value="TreeGrafter"/>
</dbReference>
<feature type="compositionally biased region" description="Low complexity" evidence="5">
    <location>
        <begin position="13"/>
        <end position="24"/>
    </location>
</feature>
<dbReference type="OrthoDB" id="2143914at2759"/>
<evidence type="ECO:0000259" key="7">
    <source>
        <dbReference type="PROSITE" id="PS51294"/>
    </source>
</evidence>
<feature type="domain" description="Myb-like" evidence="6">
    <location>
        <begin position="447"/>
        <end position="499"/>
    </location>
</feature>
<dbReference type="GO" id="GO:0000978">
    <property type="term" value="F:RNA polymerase II cis-regulatory region sequence-specific DNA binding"/>
    <property type="evidence" value="ECO:0007669"/>
    <property type="project" value="TreeGrafter"/>
</dbReference>
<keyword evidence="4" id="KW-0539">Nucleus</keyword>
<evidence type="ECO:0000259" key="6">
    <source>
        <dbReference type="PROSITE" id="PS50090"/>
    </source>
</evidence>
<keyword evidence="3" id="KW-0804">Transcription</keyword>
<dbReference type="PROSITE" id="PS51294">
    <property type="entry name" value="HTH_MYB"/>
    <property type="match status" value="3"/>
</dbReference>
<feature type="compositionally biased region" description="Basic residues" evidence="5">
    <location>
        <begin position="1102"/>
        <end position="1111"/>
    </location>
</feature>
<evidence type="ECO:0000313" key="8">
    <source>
        <dbReference type="EMBL" id="KAF9591758.1"/>
    </source>
</evidence>
<feature type="region of interest" description="Disordered" evidence="5">
    <location>
        <begin position="1102"/>
        <end position="1121"/>
    </location>
</feature>
<keyword evidence="1" id="KW-0805">Transcription regulation</keyword>
<feature type="region of interest" description="Disordered" evidence="5">
    <location>
        <begin position="794"/>
        <end position="824"/>
    </location>
</feature>
<feature type="domain" description="HTH myb-type" evidence="7">
    <location>
        <begin position="559"/>
        <end position="604"/>
    </location>
</feature>
<feature type="domain" description="Myb-like" evidence="6">
    <location>
        <begin position="553"/>
        <end position="604"/>
    </location>
</feature>
<comment type="caution">
    <text evidence="8">The sequence shown here is derived from an EMBL/GenBank/DDBJ whole genome shotgun (WGS) entry which is preliminary data.</text>
</comment>
<dbReference type="SUPFAM" id="SSF46689">
    <property type="entry name" value="Homeodomain-like"/>
    <property type="match status" value="3"/>
</dbReference>
<evidence type="ECO:0000256" key="1">
    <source>
        <dbReference type="ARBA" id="ARBA00023015"/>
    </source>
</evidence>
<keyword evidence="2" id="KW-0238">DNA-binding</keyword>
<evidence type="ECO:0000256" key="2">
    <source>
        <dbReference type="ARBA" id="ARBA00023125"/>
    </source>
</evidence>
<feature type="compositionally biased region" description="Basic and acidic residues" evidence="5">
    <location>
        <begin position="724"/>
        <end position="736"/>
    </location>
</feature>
<feature type="domain" description="Myb-like" evidence="6">
    <location>
        <begin position="500"/>
        <end position="551"/>
    </location>
</feature>
<sequence length="1121" mass="127176">MAIPTSIKKSKFENPPSSPLSSSSSDEDSSFKDDMESIRRACILTGTTNKQDSSDVDYEKEEEEEGSTSSSSSEVDDVELVKNIQKRLNFNNGNNNSNGIEPVFMKPLVSLPPMGLSDSEYEDGDDEDDYETLRAIEQRFANYQPCILEKNTKTSSNESVVVQGSSVAVEQGTSHLFSLNRSDGQDFSGSEEACNTSFPMISFDDTGPWNQSSGSTEWHQPGALPSATASSKYSSFPHPKSANFFINAIKKNRSFQKLIRSKLIQIEAKIEENRKLKERVKLLKDFQLSCKKRAGRALSQKKDARIQLISACKSKKKVQDKKVSALCLGPVENSHVANYRMVMERFPLSLRRDRWSDAERENLGKGIKQQFQEMLMQKSLEYFSDPRTSAGDSSTLDNMIASITDLEFPPENVRSFLPKVDWERLASLYVVGRSGAECEARWLNHEDPLVNHSPWDKVEDKNLLFVLQQWGIHNWIDISTKMGTKRTPYQCFARYQRSLNANIIKRDWTEEDDAQLRAAVEAFGEKDWQLVASNMEGRTGTQCSNRWKKTLIPARERVGRWTVEEDKRLKVAVMLFSPKTWNKIAQFVPGRTQVQCRERWVNVLDSSLNLERWTEEEDCRLKEAIAAHGHCWSKVAAAVPPRTDNQCRRRWKFLFPHELLMRQAARRVQKVALISNFVDREAERPALDPSDFLPLPGTNVITEAQNGENNRRKKKEGRKPSSKKQNDMAFRDDAVSKKKNVRKRHSKSSRHPEPPVSSKGLPSSAQSFYIRDVDDDDNDDDVIFLKDLISTKKREALKQHSKKKSREPGLCDQELPLGTATSTGSKIKDDVYEESFFVDETTSKKKRKRKLISEKKKSTEHEMCGHQELPFSPESLILVKTSDGNEDETLATMLKKEKGCKPRAKRKMCAEHLLSDQEHKFSLKSSATVKSQFLSPSLEEPKSAIAGRSLNVPLTEVDMPQQIGSNKSRNTGISQSKEISELVDDEEEPLASFLRNKVKRRKLRPADRNGQGTLSPLGKRKIAPKILCGLENTNQPAEDQEKWLHGEHSNSEVTYSSIASLVETAGILPQERFTKLRTEDVFLVEEIPGTMEGDMTLASFLNKKKKKRRHERATNTGSLET</sequence>
<reference evidence="8 9" key="1">
    <citation type="submission" date="2020-10" db="EMBL/GenBank/DDBJ databases">
        <title>The Coptis chinensis genome and diversification of protoberbering-type alkaloids.</title>
        <authorList>
            <person name="Wang B."/>
            <person name="Shu S."/>
            <person name="Song C."/>
            <person name="Liu Y."/>
        </authorList>
    </citation>
    <scope>NUCLEOTIDE SEQUENCE [LARGE SCALE GENOMIC DNA]</scope>
    <source>
        <strain evidence="8">HL-2020</strain>
        <tissue evidence="8">Leaf</tissue>
    </source>
</reference>
<dbReference type="Gene3D" id="1.10.10.60">
    <property type="entry name" value="Homeodomain-like"/>
    <property type="match status" value="4"/>
</dbReference>
<dbReference type="PROSITE" id="PS50090">
    <property type="entry name" value="MYB_LIKE"/>
    <property type="match status" value="4"/>
</dbReference>
<feature type="region of interest" description="Disordered" evidence="5">
    <location>
        <begin position="209"/>
        <end position="232"/>
    </location>
</feature>
<feature type="compositionally biased region" description="Basic and acidic residues" evidence="5">
    <location>
        <begin position="29"/>
        <end position="39"/>
    </location>
</feature>
<dbReference type="InterPro" id="IPR009057">
    <property type="entry name" value="Homeodomain-like_sf"/>
</dbReference>
<evidence type="ECO:0000256" key="5">
    <source>
        <dbReference type="SAM" id="MobiDB-lite"/>
    </source>
</evidence>
<evidence type="ECO:0000256" key="4">
    <source>
        <dbReference type="ARBA" id="ARBA00023242"/>
    </source>
</evidence>
<name>A0A835LDR1_9MAGN</name>
<feature type="region of interest" description="Disordered" evidence="5">
    <location>
        <begin position="844"/>
        <end position="867"/>
    </location>
</feature>
<dbReference type="GO" id="GO:0042795">
    <property type="term" value="P:snRNA transcription by RNA polymerase II"/>
    <property type="evidence" value="ECO:0007669"/>
    <property type="project" value="TreeGrafter"/>
</dbReference>
<feature type="domain" description="HTH myb-type" evidence="7">
    <location>
        <begin position="500"/>
        <end position="555"/>
    </location>
</feature>
<feature type="compositionally biased region" description="Basic and acidic residues" evidence="5">
    <location>
        <begin position="851"/>
        <end position="865"/>
    </location>
</feature>
<dbReference type="PANTHER" id="PTHR46621:SF1">
    <property type="entry name" value="SNRNA-ACTIVATING PROTEIN COMPLEX SUBUNIT 4"/>
    <property type="match status" value="1"/>
</dbReference>
<feature type="region of interest" description="Disordered" evidence="5">
    <location>
        <begin position="1"/>
        <end position="77"/>
    </location>
</feature>
<feature type="domain" description="HTH myb-type" evidence="7">
    <location>
        <begin position="605"/>
        <end position="659"/>
    </location>
</feature>
<feature type="compositionally biased region" description="Polar residues" evidence="5">
    <location>
        <begin position="209"/>
        <end position="218"/>
    </location>
</feature>
<dbReference type="AlphaFoldDB" id="A0A835LDR1"/>
<dbReference type="InterPro" id="IPR001005">
    <property type="entry name" value="SANT/Myb"/>
</dbReference>
<dbReference type="InterPro" id="IPR017930">
    <property type="entry name" value="Myb_dom"/>
</dbReference>